<name>A0A6P7H5C1_DIAVI</name>
<dbReference type="PROSITE" id="PS50920">
    <property type="entry name" value="SOLCAR"/>
    <property type="match status" value="3"/>
</dbReference>
<dbReference type="SUPFAM" id="SSF103506">
    <property type="entry name" value="Mitochondrial carrier"/>
    <property type="match status" value="1"/>
</dbReference>
<dbReference type="PRINTS" id="PR00926">
    <property type="entry name" value="MITOCARRIER"/>
</dbReference>
<dbReference type="GO" id="GO:1904983">
    <property type="term" value="P:glycine import into mitochondrion"/>
    <property type="evidence" value="ECO:0007669"/>
    <property type="project" value="UniProtKB-UniRule"/>
</dbReference>
<evidence type="ECO:0000256" key="7">
    <source>
        <dbReference type="ARBA" id="ARBA00023128"/>
    </source>
</evidence>
<dbReference type="AlphaFoldDB" id="A0A6P7H5C1"/>
<evidence type="ECO:0000256" key="5">
    <source>
        <dbReference type="ARBA" id="ARBA00022792"/>
    </source>
</evidence>
<feature type="repeat" description="Solcar" evidence="11">
    <location>
        <begin position="131"/>
        <end position="211"/>
    </location>
</feature>
<dbReference type="RefSeq" id="XP_028152893.1">
    <property type="nucleotide sequence ID" value="XM_028297092.1"/>
</dbReference>
<reference evidence="12" key="1">
    <citation type="submission" date="2025-08" db="UniProtKB">
        <authorList>
            <consortium name="RefSeq"/>
        </authorList>
    </citation>
    <scope>IDENTIFICATION</scope>
</reference>
<dbReference type="InParanoid" id="A0A6P7H5C1"/>
<dbReference type="Gene3D" id="1.50.40.10">
    <property type="entry name" value="Mitochondrial carrier domain"/>
    <property type="match status" value="1"/>
</dbReference>
<evidence type="ECO:0000256" key="3">
    <source>
        <dbReference type="ARBA" id="ARBA00022692"/>
    </source>
</evidence>
<keyword evidence="6 10" id="KW-1133">Transmembrane helix</keyword>
<evidence type="ECO:0000256" key="2">
    <source>
        <dbReference type="ARBA" id="ARBA00022448"/>
    </source>
</evidence>
<evidence type="ECO:0000256" key="8">
    <source>
        <dbReference type="ARBA" id="ARBA00023136"/>
    </source>
</evidence>
<protein>
    <recommendedName>
        <fullName evidence="10">Mitochondrial glycine transporter</fullName>
    </recommendedName>
    <alternativeName>
        <fullName evidence="10">Solute carrier family 25 member 38 homolog</fullName>
    </alternativeName>
</protein>
<dbReference type="PANTHER" id="PTHR46181:SF3">
    <property type="entry name" value="MITOCHONDRIAL GLYCINE TRANSPORTER"/>
    <property type="match status" value="1"/>
</dbReference>
<evidence type="ECO:0000256" key="4">
    <source>
        <dbReference type="ARBA" id="ARBA00022737"/>
    </source>
</evidence>
<evidence type="ECO:0000256" key="11">
    <source>
        <dbReference type="PROSITE-ProRule" id="PRU00282"/>
    </source>
</evidence>
<keyword evidence="4 10" id="KW-0677">Repeat</keyword>
<keyword evidence="5 10" id="KW-0999">Mitochondrion inner membrane</keyword>
<keyword evidence="8 10" id="KW-0472">Membrane</keyword>
<evidence type="ECO:0000256" key="10">
    <source>
        <dbReference type="HAMAP-Rule" id="MF_03064"/>
    </source>
</evidence>
<comment type="similarity">
    <text evidence="10">Belongs to the mitochondrial carrier (TC 2.A.29) family. SLC25A38 subfamily.</text>
</comment>
<comment type="subcellular location">
    <subcellularLocation>
        <location evidence="1">Membrane</location>
        <topology evidence="1">Multi-pass membrane protein</topology>
    </subcellularLocation>
    <subcellularLocation>
        <location evidence="10">Mitochondrion inner membrane</location>
        <topology evidence="10">Multi-pass membrane protein</topology>
    </subcellularLocation>
</comment>
<sequence>MAVSYQSSFRDSSIGQNNYHNNLQVRVLENPVIKAFLSGSCSGVISTVLLQPLDVVKPRLQNPPAALRNQPNGLHIIPIVSNVIKHEQIAGLWKGTTPSLMRAVPGIGLYFCCLEYVKTHFFKKKAPTASESILIGICARGMAGATLMPMTVVKTRIESGVYQYSGVMVALQDIFHHEGIKGLTRGLVPTIFRDAPYAGIYFMFYNQSKSLIPKDIYSTYTSPVNFACAVISSTLASLVTQPPDVFKTQLQLHPEKFSGLWSVMIHVYVKHGFLGYFQGIVPRLMRRTLVAAISWTLYEKVMQSNKHKKY</sequence>
<dbReference type="GO" id="GO:0015187">
    <property type="term" value="F:glycine transmembrane transporter activity"/>
    <property type="evidence" value="ECO:0007669"/>
    <property type="project" value="UniProtKB-UniRule"/>
</dbReference>
<comment type="catalytic activity">
    <reaction evidence="9 10">
        <text>glycine(in) = glycine(out)</text>
        <dbReference type="Rhea" id="RHEA:70715"/>
        <dbReference type="ChEBI" id="CHEBI:57305"/>
    </reaction>
</comment>
<dbReference type="HAMAP" id="MF_03064">
    <property type="entry name" value="SLC25A38"/>
    <property type="match status" value="1"/>
</dbReference>
<dbReference type="PANTHER" id="PTHR46181">
    <property type="entry name" value="MITOCHONDRIAL GLYCINE TRANSPORTER"/>
    <property type="match status" value="1"/>
</dbReference>
<evidence type="ECO:0000256" key="6">
    <source>
        <dbReference type="ARBA" id="ARBA00022989"/>
    </source>
</evidence>
<evidence type="ECO:0000256" key="9">
    <source>
        <dbReference type="ARBA" id="ARBA00034060"/>
    </source>
</evidence>
<gene>
    <name evidence="12" type="primary">LOC114346331</name>
</gene>
<dbReference type="InterPro" id="IPR030847">
    <property type="entry name" value="Hem25/SLC25A38"/>
</dbReference>
<accession>A0A6P7H5C1</accession>
<keyword evidence="7 10" id="KW-0496">Mitochondrion</keyword>
<dbReference type="InterPro" id="IPR018108">
    <property type="entry name" value="MCP_transmembrane"/>
</dbReference>
<keyword evidence="2 10" id="KW-0813">Transport</keyword>
<dbReference type="GO" id="GO:0005743">
    <property type="term" value="C:mitochondrial inner membrane"/>
    <property type="evidence" value="ECO:0007669"/>
    <property type="project" value="UniProtKB-SubCell"/>
</dbReference>
<evidence type="ECO:0000256" key="1">
    <source>
        <dbReference type="ARBA" id="ARBA00004141"/>
    </source>
</evidence>
<evidence type="ECO:0000313" key="12">
    <source>
        <dbReference type="RefSeq" id="XP_028152893.1"/>
    </source>
</evidence>
<keyword evidence="3 10" id="KW-0812">Transmembrane</keyword>
<feature type="repeat" description="Solcar" evidence="11">
    <location>
        <begin position="220"/>
        <end position="304"/>
    </location>
</feature>
<proteinExistence type="inferred from homology"/>
<comment type="function">
    <text evidence="10">Mitochondrial glycine transporter that imports glycine into the mitochondrial matrix. Plays an important role in providing glycine for the first enzymatic step in heme biosynthesis, the condensation of glycine with succinyl-CoA to produce 5-aminolevulinate (ALA) in the miochondrial matrix.</text>
</comment>
<dbReference type="Pfam" id="PF00153">
    <property type="entry name" value="Mito_carr"/>
    <property type="match status" value="3"/>
</dbReference>
<dbReference type="InterPro" id="IPR002067">
    <property type="entry name" value="MCP"/>
</dbReference>
<organism evidence="12">
    <name type="scientific">Diabrotica virgifera virgifera</name>
    <name type="common">western corn rootworm</name>
    <dbReference type="NCBI Taxonomy" id="50390"/>
    <lineage>
        <taxon>Eukaryota</taxon>
        <taxon>Metazoa</taxon>
        <taxon>Ecdysozoa</taxon>
        <taxon>Arthropoda</taxon>
        <taxon>Hexapoda</taxon>
        <taxon>Insecta</taxon>
        <taxon>Pterygota</taxon>
        <taxon>Neoptera</taxon>
        <taxon>Endopterygota</taxon>
        <taxon>Coleoptera</taxon>
        <taxon>Polyphaga</taxon>
        <taxon>Cucujiformia</taxon>
        <taxon>Chrysomeloidea</taxon>
        <taxon>Chrysomelidae</taxon>
        <taxon>Galerucinae</taxon>
        <taxon>Diabroticina</taxon>
        <taxon>Diabroticites</taxon>
        <taxon>Diabrotica</taxon>
    </lineage>
</organism>
<feature type="repeat" description="Solcar" evidence="11">
    <location>
        <begin position="30"/>
        <end position="120"/>
    </location>
</feature>
<dbReference type="InterPro" id="IPR023395">
    <property type="entry name" value="MCP_dom_sf"/>
</dbReference>